<dbReference type="Gene3D" id="2.40.30.170">
    <property type="match status" value="1"/>
</dbReference>
<dbReference type="GO" id="GO:0015562">
    <property type="term" value="F:efflux transmembrane transporter activity"/>
    <property type="evidence" value="ECO:0007669"/>
    <property type="project" value="TreeGrafter"/>
</dbReference>
<dbReference type="Gene3D" id="2.40.50.100">
    <property type="match status" value="1"/>
</dbReference>
<proteinExistence type="predicted"/>
<protein>
    <submittedName>
        <fullName evidence="3">Efflux RND transporter periplasmic adaptor subunit</fullName>
    </submittedName>
</protein>
<dbReference type="PANTHER" id="PTHR30469">
    <property type="entry name" value="MULTIDRUG RESISTANCE PROTEIN MDTA"/>
    <property type="match status" value="1"/>
</dbReference>
<name>A0A927GL38_9BACT</name>
<feature type="signal peptide" evidence="2">
    <location>
        <begin position="1"/>
        <end position="29"/>
    </location>
</feature>
<keyword evidence="4" id="KW-1185">Reference proteome</keyword>
<comment type="caution">
    <text evidence="3">The sequence shown here is derived from an EMBL/GenBank/DDBJ whole genome shotgun (WGS) entry which is preliminary data.</text>
</comment>
<evidence type="ECO:0000256" key="1">
    <source>
        <dbReference type="SAM" id="MobiDB-lite"/>
    </source>
</evidence>
<dbReference type="SUPFAM" id="SSF111369">
    <property type="entry name" value="HlyD-like secretion proteins"/>
    <property type="match status" value="1"/>
</dbReference>
<gene>
    <name evidence="3" type="ORF">IC235_18040</name>
</gene>
<dbReference type="PANTHER" id="PTHR30469:SF15">
    <property type="entry name" value="HLYD FAMILY OF SECRETION PROTEINS"/>
    <property type="match status" value="1"/>
</dbReference>
<reference evidence="3" key="1">
    <citation type="submission" date="2020-09" db="EMBL/GenBank/DDBJ databases">
        <authorList>
            <person name="Kim M.K."/>
        </authorList>
    </citation>
    <scope>NUCLEOTIDE SEQUENCE</scope>
    <source>
        <strain evidence="3">BT664</strain>
    </source>
</reference>
<evidence type="ECO:0000313" key="3">
    <source>
        <dbReference type="EMBL" id="MBD2769794.1"/>
    </source>
</evidence>
<dbReference type="RefSeq" id="WP_191006603.1">
    <property type="nucleotide sequence ID" value="NZ_JACXAD010000023.1"/>
</dbReference>
<dbReference type="EMBL" id="JACXAD010000023">
    <property type="protein sequence ID" value="MBD2769794.1"/>
    <property type="molecule type" value="Genomic_DNA"/>
</dbReference>
<dbReference type="Proteomes" id="UP000612233">
    <property type="component" value="Unassembled WGS sequence"/>
</dbReference>
<feature type="chain" id="PRO_5037779676" evidence="2">
    <location>
        <begin position="30"/>
        <end position="326"/>
    </location>
</feature>
<sequence>MYQFFPAFTRPSRPAACLACLLLTTACGAPEPAAKAPVDPTAFQPTQLVALGRIEPLQEIVSLASEEGGVIREVRVRAGDSVRRDQVLLVLSARVETARLRQSEAKFGAQTAQIAADRAALASAQVTLRNARDFYERSARASAEGAETQQNVDNAEASYRRAQRDEERLQASLRAAQAQLEQLQADARVSRAELGRRTVRAPGPGTILDLSVKPGTALSPNQSYAEFAPQGPVTALLEVDELFADRVRLGQTGLVRAEGTLDTLAIGRVVAVGPYLKAKSLFAEQTGDPEDRRVREVRLQLDGGRGLLLNRRVEGVIQLGGAAARP</sequence>
<feature type="region of interest" description="Disordered" evidence="1">
    <location>
        <begin position="139"/>
        <end position="159"/>
    </location>
</feature>
<organism evidence="3 4">
    <name type="scientific">Hymenobacter montanus</name>
    <dbReference type="NCBI Taxonomy" id="2771359"/>
    <lineage>
        <taxon>Bacteria</taxon>
        <taxon>Pseudomonadati</taxon>
        <taxon>Bacteroidota</taxon>
        <taxon>Cytophagia</taxon>
        <taxon>Cytophagales</taxon>
        <taxon>Hymenobacteraceae</taxon>
        <taxon>Hymenobacter</taxon>
    </lineage>
</organism>
<evidence type="ECO:0000313" key="4">
    <source>
        <dbReference type="Proteomes" id="UP000612233"/>
    </source>
</evidence>
<dbReference type="AlphaFoldDB" id="A0A927GL38"/>
<dbReference type="Gene3D" id="1.10.287.470">
    <property type="entry name" value="Helix hairpin bin"/>
    <property type="match status" value="1"/>
</dbReference>
<dbReference type="GO" id="GO:1990281">
    <property type="term" value="C:efflux pump complex"/>
    <property type="evidence" value="ECO:0007669"/>
    <property type="project" value="TreeGrafter"/>
</dbReference>
<keyword evidence="2" id="KW-0732">Signal</keyword>
<evidence type="ECO:0000256" key="2">
    <source>
        <dbReference type="SAM" id="SignalP"/>
    </source>
</evidence>
<accession>A0A927GL38</accession>